<dbReference type="InterPro" id="IPR012337">
    <property type="entry name" value="RNaseH-like_sf"/>
</dbReference>
<feature type="non-terminal residue" evidence="2">
    <location>
        <position position="76"/>
    </location>
</feature>
<sequence length="76" mass="8925">MLSPCPFTQWGMDTVGPFPCSVWPKEFLLLAIDYFTKWVEAELLARITEREVMKFIWKNIVCRFGIPRDIISDNGR</sequence>
<dbReference type="AlphaFoldDB" id="A0AAW2SQ48"/>
<protein>
    <recommendedName>
        <fullName evidence="1">Integrase catalytic domain-containing protein</fullName>
    </recommendedName>
</protein>
<dbReference type="Gene3D" id="3.30.420.10">
    <property type="entry name" value="Ribonuclease H-like superfamily/Ribonuclease H"/>
    <property type="match status" value="1"/>
</dbReference>
<comment type="caution">
    <text evidence="2">The sequence shown here is derived from an EMBL/GenBank/DDBJ whole genome shotgun (WGS) entry which is preliminary data.</text>
</comment>
<name>A0AAW2SQ48_9LAMI</name>
<dbReference type="InterPro" id="IPR050951">
    <property type="entry name" value="Retrovirus_Pol_polyprotein"/>
</dbReference>
<reference evidence="2" key="1">
    <citation type="submission" date="2020-06" db="EMBL/GenBank/DDBJ databases">
        <authorList>
            <person name="Li T."/>
            <person name="Hu X."/>
            <person name="Zhang T."/>
            <person name="Song X."/>
            <person name="Zhang H."/>
            <person name="Dai N."/>
            <person name="Sheng W."/>
            <person name="Hou X."/>
            <person name="Wei L."/>
        </authorList>
    </citation>
    <scope>NUCLEOTIDE SEQUENCE</scope>
    <source>
        <strain evidence="2">KEN1</strain>
        <tissue evidence="2">Leaf</tissue>
    </source>
</reference>
<evidence type="ECO:0000313" key="2">
    <source>
        <dbReference type="EMBL" id="KAL0394569.1"/>
    </source>
</evidence>
<proteinExistence type="predicted"/>
<dbReference type="GO" id="GO:0015074">
    <property type="term" value="P:DNA integration"/>
    <property type="evidence" value="ECO:0007669"/>
    <property type="project" value="InterPro"/>
</dbReference>
<evidence type="ECO:0000259" key="1">
    <source>
        <dbReference type="PROSITE" id="PS50994"/>
    </source>
</evidence>
<dbReference type="EMBL" id="JACGWN010000016">
    <property type="protein sequence ID" value="KAL0394569.1"/>
    <property type="molecule type" value="Genomic_DNA"/>
</dbReference>
<gene>
    <name evidence="2" type="ORF">Slati_4423100</name>
</gene>
<feature type="domain" description="Integrase catalytic" evidence="1">
    <location>
        <begin position="2"/>
        <end position="76"/>
    </location>
</feature>
<dbReference type="InterPro" id="IPR036397">
    <property type="entry name" value="RNaseH_sf"/>
</dbReference>
<accession>A0AAW2SQ48</accession>
<dbReference type="SUPFAM" id="SSF53098">
    <property type="entry name" value="Ribonuclease H-like"/>
    <property type="match status" value="1"/>
</dbReference>
<dbReference type="PROSITE" id="PS50994">
    <property type="entry name" value="INTEGRASE"/>
    <property type="match status" value="1"/>
</dbReference>
<reference evidence="2" key="2">
    <citation type="journal article" date="2024" name="Plant">
        <title>Genomic evolution and insights into agronomic trait innovations of Sesamum species.</title>
        <authorList>
            <person name="Miao H."/>
            <person name="Wang L."/>
            <person name="Qu L."/>
            <person name="Liu H."/>
            <person name="Sun Y."/>
            <person name="Le M."/>
            <person name="Wang Q."/>
            <person name="Wei S."/>
            <person name="Zheng Y."/>
            <person name="Lin W."/>
            <person name="Duan Y."/>
            <person name="Cao H."/>
            <person name="Xiong S."/>
            <person name="Wang X."/>
            <person name="Wei L."/>
            <person name="Li C."/>
            <person name="Ma Q."/>
            <person name="Ju M."/>
            <person name="Zhao R."/>
            <person name="Li G."/>
            <person name="Mu C."/>
            <person name="Tian Q."/>
            <person name="Mei H."/>
            <person name="Zhang T."/>
            <person name="Gao T."/>
            <person name="Zhang H."/>
        </authorList>
    </citation>
    <scope>NUCLEOTIDE SEQUENCE</scope>
    <source>
        <strain evidence="2">KEN1</strain>
    </source>
</reference>
<dbReference type="InterPro" id="IPR001584">
    <property type="entry name" value="Integrase_cat-core"/>
</dbReference>
<dbReference type="PANTHER" id="PTHR37984:SF5">
    <property type="entry name" value="PROTEIN NYNRIN-LIKE"/>
    <property type="match status" value="1"/>
</dbReference>
<dbReference type="PANTHER" id="PTHR37984">
    <property type="entry name" value="PROTEIN CBG26694"/>
    <property type="match status" value="1"/>
</dbReference>
<dbReference type="GO" id="GO:0003676">
    <property type="term" value="F:nucleic acid binding"/>
    <property type="evidence" value="ECO:0007669"/>
    <property type="project" value="InterPro"/>
</dbReference>
<organism evidence="2">
    <name type="scientific">Sesamum latifolium</name>
    <dbReference type="NCBI Taxonomy" id="2727402"/>
    <lineage>
        <taxon>Eukaryota</taxon>
        <taxon>Viridiplantae</taxon>
        <taxon>Streptophyta</taxon>
        <taxon>Embryophyta</taxon>
        <taxon>Tracheophyta</taxon>
        <taxon>Spermatophyta</taxon>
        <taxon>Magnoliopsida</taxon>
        <taxon>eudicotyledons</taxon>
        <taxon>Gunneridae</taxon>
        <taxon>Pentapetalae</taxon>
        <taxon>asterids</taxon>
        <taxon>lamiids</taxon>
        <taxon>Lamiales</taxon>
        <taxon>Pedaliaceae</taxon>
        <taxon>Sesamum</taxon>
    </lineage>
</organism>